<dbReference type="EMBL" id="KE321343">
    <property type="protein sequence ID" value="EPQ20784.1"/>
    <property type="molecule type" value="Genomic_DNA"/>
</dbReference>
<organism evidence="1 2">
    <name type="scientific">Myotis brandtii</name>
    <name type="common">Brandt's bat</name>
    <dbReference type="NCBI Taxonomy" id="109478"/>
    <lineage>
        <taxon>Eukaryota</taxon>
        <taxon>Metazoa</taxon>
        <taxon>Chordata</taxon>
        <taxon>Craniata</taxon>
        <taxon>Vertebrata</taxon>
        <taxon>Euteleostomi</taxon>
        <taxon>Mammalia</taxon>
        <taxon>Eutheria</taxon>
        <taxon>Laurasiatheria</taxon>
        <taxon>Chiroptera</taxon>
        <taxon>Yangochiroptera</taxon>
        <taxon>Vespertilionidae</taxon>
        <taxon>Myotis</taxon>
    </lineage>
</organism>
<reference evidence="1 2" key="1">
    <citation type="journal article" date="2013" name="Nat. Commun.">
        <title>Genome analysis reveals insights into physiology and longevity of the Brandt's bat Myotis brandtii.</title>
        <authorList>
            <person name="Seim I."/>
            <person name="Fang X."/>
            <person name="Xiong Z."/>
            <person name="Lobanov A.V."/>
            <person name="Huang Z."/>
            <person name="Ma S."/>
            <person name="Feng Y."/>
            <person name="Turanov A.A."/>
            <person name="Zhu Y."/>
            <person name="Lenz T.L."/>
            <person name="Gerashchenko M.V."/>
            <person name="Fan D."/>
            <person name="Hee Yim S."/>
            <person name="Yao X."/>
            <person name="Jordan D."/>
            <person name="Xiong Y."/>
            <person name="Ma Y."/>
            <person name="Lyapunov A.N."/>
            <person name="Chen G."/>
            <person name="Kulakova O.I."/>
            <person name="Sun Y."/>
            <person name="Lee S.G."/>
            <person name="Bronson R.T."/>
            <person name="Moskalev A.A."/>
            <person name="Sunyaev S.R."/>
            <person name="Zhang G."/>
            <person name="Krogh A."/>
            <person name="Wang J."/>
            <person name="Gladyshev V.N."/>
        </authorList>
    </citation>
    <scope>NUCLEOTIDE SEQUENCE [LARGE SCALE GENOMIC DNA]</scope>
</reference>
<dbReference type="SUPFAM" id="SSF52540">
    <property type="entry name" value="P-loop containing nucleoside triphosphate hydrolases"/>
    <property type="match status" value="1"/>
</dbReference>
<dbReference type="InterPro" id="IPR027417">
    <property type="entry name" value="P-loop_NTPase"/>
</dbReference>
<dbReference type="AlphaFoldDB" id="S7NSN7"/>
<evidence type="ECO:0000313" key="2">
    <source>
        <dbReference type="Proteomes" id="UP000052978"/>
    </source>
</evidence>
<dbReference type="GO" id="GO:0005886">
    <property type="term" value="C:plasma membrane"/>
    <property type="evidence" value="ECO:0007669"/>
    <property type="project" value="TreeGrafter"/>
</dbReference>
<dbReference type="GO" id="GO:0042626">
    <property type="term" value="F:ATPase-coupled transmembrane transporter activity"/>
    <property type="evidence" value="ECO:0007669"/>
    <property type="project" value="TreeGrafter"/>
</dbReference>
<dbReference type="InterPro" id="IPR039421">
    <property type="entry name" value="Type_1_exporter"/>
</dbReference>
<dbReference type="Proteomes" id="UP000052978">
    <property type="component" value="Unassembled WGS sequence"/>
</dbReference>
<accession>S7NSN7</accession>
<sequence>MLKIRNGRRTRKRRSSPEMTWGMVKKPSMLAVISCAMVRVALNKAKEGWTCIVIAHRLPTIQNLNIIAVMSQGIVVGKGTHKELMAQKEAYYRLIP</sequence>
<dbReference type="Gene3D" id="3.40.50.300">
    <property type="entry name" value="P-loop containing nucleotide triphosphate hydrolases"/>
    <property type="match status" value="1"/>
</dbReference>
<gene>
    <name evidence="1" type="ORF">D623_10000091</name>
</gene>
<protein>
    <submittedName>
        <fullName evidence="1">Bile salt export pump</fullName>
    </submittedName>
</protein>
<dbReference type="PANTHER" id="PTHR24222:SF76">
    <property type="entry name" value="MYCOBACTIN IMPORT ATP-BINDING_PERMEASE PROTEIN IRTB"/>
    <property type="match status" value="1"/>
</dbReference>
<evidence type="ECO:0000313" key="1">
    <source>
        <dbReference type="EMBL" id="EPQ20784.1"/>
    </source>
</evidence>
<keyword evidence="2" id="KW-1185">Reference proteome</keyword>
<name>S7NSN7_MYOBR</name>
<proteinExistence type="predicted"/>
<dbReference type="PANTHER" id="PTHR24222">
    <property type="entry name" value="ABC TRANSPORTER B FAMILY"/>
    <property type="match status" value="1"/>
</dbReference>